<evidence type="ECO:0000313" key="1">
    <source>
        <dbReference type="EMBL" id="PWB04369.1"/>
    </source>
</evidence>
<proteinExistence type="predicted"/>
<dbReference type="Proteomes" id="UP000244905">
    <property type="component" value="Unassembled WGS sequence"/>
</dbReference>
<keyword evidence="2" id="KW-1185">Reference proteome</keyword>
<dbReference type="EMBL" id="PUEC01000001">
    <property type="protein sequence ID" value="PWB04369.1"/>
    <property type="molecule type" value="Genomic_DNA"/>
</dbReference>
<comment type="caution">
    <text evidence="1">The sequence shown here is derived from an EMBL/GenBank/DDBJ whole genome shotgun (WGS) entry which is preliminary data.</text>
</comment>
<gene>
    <name evidence="1" type="ORF">C5O23_00140</name>
</gene>
<dbReference type="AlphaFoldDB" id="A0A2V1ITT5"/>
<sequence>MSKQQCGICGQWKEQHEMSKSYKHRCKECVARLTRIDRRAAKQRAEHIKEQLEGTGYGYITCQREDRLRVATAAMQGILSNERTMQAYIDVAQNPPYPKLFEIVARNAMGYADALLTKIDEKGDNND</sequence>
<organism evidence="1 2">
    <name type="scientific">Duncaniella muris</name>
    <dbReference type="NCBI Taxonomy" id="2094150"/>
    <lineage>
        <taxon>Bacteria</taxon>
        <taxon>Pseudomonadati</taxon>
        <taxon>Bacteroidota</taxon>
        <taxon>Bacteroidia</taxon>
        <taxon>Bacteroidales</taxon>
        <taxon>Muribaculaceae</taxon>
        <taxon>Duncaniella</taxon>
    </lineage>
</organism>
<reference evidence="2" key="1">
    <citation type="submission" date="2018-02" db="EMBL/GenBank/DDBJ databases">
        <authorList>
            <person name="Clavel T."/>
            <person name="Strowig T."/>
        </authorList>
    </citation>
    <scope>NUCLEOTIDE SEQUENCE [LARGE SCALE GENOMIC DNA]</scope>
    <source>
        <strain evidence="2">DSM 103720</strain>
    </source>
</reference>
<evidence type="ECO:0000313" key="2">
    <source>
        <dbReference type="Proteomes" id="UP000244905"/>
    </source>
</evidence>
<protein>
    <submittedName>
        <fullName evidence="1">Uncharacterized protein</fullName>
    </submittedName>
</protein>
<accession>A0A2V1ITT5</accession>
<name>A0A2V1ITT5_9BACT</name>